<organism evidence="1 2">
    <name type="scientific">Nicotiana tabacum</name>
    <name type="common">Common tobacco</name>
    <dbReference type="NCBI Taxonomy" id="4097"/>
    <lineage>
        <taxon>Eukaryota</taxon>
        <taxon>Viridiplantae</taxon>
        <taxon>Streptophyta</taxon>
        <taxon>Embryophyta</taxon>
        <taxon>Tracheophyta</taxon>
        <taxon>Spermatophyta</taxon>
        <taxon>Magnoliopsida</taxon>
        <taxon>eudicotyledons</taxon>
        <taxon>Gunneridae</taxon>
        <taxon>Pentapetalae</taxon>
        <taxon>asterids</taxon>
        <taxon>lamiids</taxon>
        <taxon>Solanales</taxon>
        <taxon>Solanaceae</taxon>
        <taxon>Nicotianoideae</taxon>
        <taxon>Nicotianeae</taxon>
        <taxon>Nicotiana</taxon>
    </lineage>
</organism>
<name>A0AC58STB0_TOBAC</name>
<accession>A0AC58STB0</accession>
<evidence type="ECO:0000313" key="1">
    <source>
        <dbReference type="Proteomes" id="UP000790787"/>
    </source>
</evidence>
<proteinExistence type="predicted"/>
<reference evidence="2" key="2">
    <citation type="submission" date="2025-08" db="UniProtKB">
        <authorList>
            <consortium name="RefSeq"/>
        </authorList>
    </citation>
    <scope>IDENTIFICATION</scope>
    <source>
        <tissue evidence="2">Leaf</tissue>
    </source>
</reference>
<protein>
    <submittedName>
        <fullName evidence="2">Uncharacterized protein LOC142170251</fullName>
    </submittedName>
</protein>
<keyword evidence="1" id="KW-1185">Reference proteome</keyword>
<dbReference type="Proteomes" id="UP000790787">
    <property type="component" value="Chromosome 16"/>
</dbReference>
<gene>
    <name evidence="2" type="primary">LOC142170251</name>
</gene>
<evidence type="ECO:0000313" key="2">
    <source>
        <dbReference type="RefSeq" id="XP_075088212.1"/>
    </source>
</evidence>
<sequence>MATTLKKTLPDLSKFEPLDGNNYKRWFQKLLVFFEQLEVDYILFNDPPADIVANSSNTANTVVVDNAAKKKFEKDNKTVRGHLLNHMTNPLFDLFINFKSAKIIWDSLEKKYGVDDAGKKKYVVRKWIKFQMVDDKPIMEQVHEYENLAVDVLNEVMEMCEVLQANVLLERFPPSWSDYRNQLKHKKKNLTLQELISHMRTEEANRLKDEESERLKDKMKSLSLNSSKANLVESSSTFVKDMFKGKQKKRHVKKQNYFNKPEGHIQKSKGPCYVCGKIGHKAFQCN</sequence>
<reference evidence="1" key="1">
    <citation type="journal article" date="2014" name="Nat. Commun.">
        <title>The tobacco genome sequence and its comparison with those of tomato and potato.</title>
        <authorList>
            <person name="Sierro N."/>
            <person name="Battey J.N."/>
            <person name="Ouadi S."/>
            <person name="Bakaher N."/>
            <person name="Bovet L."/>
            <person name="Willig A."/>
            <person name="Goepfert S."/>
            <person name="Peitsch M.C."/>
            <person name="Ivanov N.V."/>
        </authorList>
    </citation>
    <scope>NUCLEOTIDE SEQUENCE [LARGE SCALE GENOMIC DNA]</scope>
</reference>
<dbReference type="RefSeq" id="XP_075088212.1">
    <property type="nucleotide sequence ID" value="XM_075232111.1"/>
</dbReference>